<feature type="compositionally biased region" description="Polar residues" evidence="1">
    <location>
        <begin position="54"/>
        <end position="63"/>
    </location>
</feature>
<evidence type="ECO:0000256" key="1">
    <source>
        <dbReference type="SAM" id="MobiDB-lite"/>
    </source>
</evidence>
<feature type="compositionally biased region" description="Acidic residues" evidence="1">
    <location>
        <begin position="513"/>
        <end position="526"/>
    </location>
</feature>
<comment type="caution">
    <text evidence="3">The sequence shown here is derived from an EMBL/GenBank/DDBJ whole genome shotgun (WGS) entry which is preliminary data.</text>
</comment>
<feature type="compositionally biased region" description="Basic and acidic residues" evidence="1">
    <location>
        <begin position="486"/>
        <end position="512"/>
    </location>
</feature>
<feature type="compositionally biased region" description="Polar residues" evidence="1">
    <location>
        <begin position="241"/>
        <end position="258"/>
    </location>
</feature>
<feature type="compositionally biased region" description="Low complexity" evidence="1">
    <location>
        <begin position="73"/>
        <end position="85"/>
    </location>
</feature>
<gene>
    <name evidence="3" type="ORF">BGZ97_000087</name>
</gene>
<dbReference type="OrthoDB" id="428577at2759"/>
<evidence type="ECO:0000259" key="2">
    <source>
        <dbReference type="Pfam" id="PF12550"/>
    </source>
</evidence>
<keyword evidence="4" id="KW-1185">Reference proteome</keyword>
<feature type="compositionally biased region" description="Low complexity" evidence="1">
    <location>
        <begin position="191"/>
        <end position="207"/>
    </location>
</feature>
<dbReference type="AlphaFoldDB" id="A0A9P6UKN8"/>
<feature type="compositionally biased region" description="Acidic residues" evidence="1">
    <location>
        <begin position="120"/>
        <end position="130"/>
    </location>
</feature>
<organism evidence="3 4">
    <name type="scientific">Linnemannia gamsii</name>
    <dbReference type="NCBI Taxonomy" id="64522"/>
    <lineage>
        <taxon>Eukaryota</taxon>
        <taxon>Fungi</taxon>
        <taxon>Fungi incertae sedis</taxon>
        <taxon>Mucoromycota</taxon>
        <taxon>Mortierellomycotina</taxon>
        <taxon>Mortierellomycetes</taxon>
        <taxon>Mortierellales</taxon>
        <taxon>Mortierellaceae</taxon>
        <taxon>Linnemannia</taxon>
    </lineage>
</organism>
<protein>
    <recommendedName>
        <fullName evidence="2">Transcription activator GCR1-like domain-containing protein</fullName>
    </recommendedName>
</protein>
<feature type="compositionally biased region" description="Low complexity" evidence="1">
    <location>
        <begin position="10"/>
        <end position="47"/>
    </location>
</feature>
<feature type="compositionally biased region" description="Polar residues" evidence="1">
    <location>
        <begin position="468"/>
        <end position="485"/>
    </location>
</feature>
<feature type="region of interest" description="Disordered" evidence="1">
    <location>
        <begin position="241"/>
        <end position="312"/>
    </location>
</feature>
<dbReference type="InterPro" id="IPR022210">
    <property type="entry name" value="TF_GCR1-like"/>
</dbReference>
<evidence type="ECO:0000313" key="3">
    <source>
        <dbReference type="EMBL" id="KAG0308349.1"/>
    </source>
</evidence>
<feature type="compositionally biased region" description="Low complexity" evidence="1">
    <location>
        <begin position="416"/>
        <end position="435"/>
    </location>
</feature>
<dbReference type="EMBL" id="JAAAIN010001003">
    <property type="protein sequence ID" value="KAG0308349.1"/>
    <property type="molecule type" value="Genomic_DNA"/>
</dbReference>
<name>A0A9P6UKN8_9FUNG</name>
<feature type="domain" description="Transcription activator GCR1-like" evidence="2">
    <location>
        <begin position="640"/>
        <end position="705"/>
    </location>
</feature>
<feature type="region of interest" description="Disordered" evidence="1">
    <location>
        <begin position="1"/>
        <end position="147"/>
    </location>
</feature>
<feature type="region of interest" description="Disordered" evidence="1">
    <location>
        <begin position="185"/>
        <end position="207"/>
    </location>
</feature>
<accession>A0A9P6UKN8</accession>
<feature type="compositionally biased region" description="Low complexity" evidence="1">
    <location>
        <begin position="527"/>
        <end position="536"/>
    </location>
</feature>
<sequence>MAKPQPPPASSKKPANPTTTTTTGTRSSISKNSASSNQNSNTATNSTRLGPRTASANQQQNLPEQKGHYYTKPQQTLRQRPPQRLSTYNGKDSIQYKKDADTGERVLKKRRVSKLWSQENTDDSESQMDEPQERVRPGGLGAAMGVQGRARRALASFEATEAQDDEETDTDDFQARFMVRSRRHEYGQGRSNNINNNNNNNNSATTTISSINRDLSSIPPYPEHLSSTLPDRSLRSSALTRGTTINSSPQTYSATSAPSHKRPPSKAPSSVSDAPRALDLRVTLKKPKVEEQDGENGPLRPSHSLPTRGSPHEADVYKAMEDHGMDLWKEWCKSMRYDDKDQVTPIKLKDYIDFEVMPKDREMMRKSWRLPGHPGFIAVSGLEAYIRPVVRLWCEQSLQAELEALRDAKLKAARLQQQQQQQQSQQKLDQQQQQPLQPPPPNLQPRQIKPKSRLRKSLQPLPLKDAFVSSNRQPAKVANTTTTKYNRVEGRKEGRENVKHEETEEHYSGRTDEQEEEGETKDDDQDTTNNSNNNRDGISGYHTTSNITKSDDRDLIDRHDDRDLTDRDAIGGVISIDFAINLITIRSSFNAQKITTKTAFIANLGSRSQIRAKDIQLLKLLDLASPKVDHVSGDRTMKHRLNPRVKTIANVLTEWTVGIEGGPSIQKMNSDYGLIWQYSDEEKEYCDREAIVREFKRLVVEDGKSD</sequence>
<dbReference type="Proteomes" id="UP000823405">
    <property type="component" value="Unassembled WGS sequence"/>
</dbReference>
<evidence type="ECO:0000313" key="4">
    <source>
        <dbReference type="Proteomes" id="UP000823405"/>
    </source>
</evidence>
<feature type="compositionally biased region" description="Basic and acidic residues" evidence="1">
    <location>
        <begin position="94"/>
        <end position="106"/>
    </location>
</feature>
<feature type="region of interest" description="Disordered" evidence="1">
    <location>
        <begin position="416"/>
        <end position="549"/>
    </location>
</feature>
<proteinExistence type="predicted"/>
<dbReference type="Pfam" id="PF12550">
    <property type="entry name" value="GCR1_C"/>
    <property type="match status" value="1"/>
</dbReference>
<reference evidence="3" key="1">
    <citation type="journal article" date="2020" name="Fungal Divers.">
        <title>Resolving the Mortierellaceae phylogeny through synthesis of multi-gene phylogenetics and phylogenomics.</title>
        <authorList>
            <person name="Vandepol N."/>
            <person name="Liber J."/>
            <person name="Desiro A."/>
            <person name="Na H."/>
            <person name="Kennedy M."/>
            <person name="Barry K."/>
            <person name="Grigoriev I.V."/>
            <person name="Miller A.N."/>
            <person name="O'Donnell K."/>
            <person name="Stajich J.E."/>
            <person name="Bonito G."/>
        </authorList>
    </citation>
    <scope>NUCLEOTIDE SEQUENCE</scope>
    <source>
        <strain evidence="3">NVP60</strain>
    </source>
</reference>